<dbReference type="AlphaFoldDB" id="A0A9D1M9V5"/>
<dbReference type="PANTHER" id="PTHR47683">
    <property type="entry name" value="PSEUDOURIDINE SYNTHASE FAMILY PROTEIN-RELATED"/>
    <property type="match status" value="1"/>
</dbReference>
<dbReference type="SUPFAM" id="SSF55120">
    <property type="entry name" value="Pseudouridine synthase"/>
    <property type="match status" value="1"/>
</dbReference>
<dbReference type="Pfam" id="PF01479">
    <property type="entry name" value="S4"/>
    <property type="match status" value="1"/>
</dbReference>
<evidence type="ECO:0000256" key="4">
    <source>
        <dbReference type="PROSITE-ProRule" id="PRU00182"/>
    </source>
</evidence>
<dbReference type="GO" id="GO:0003723">
    <property type="term" value="F:RNA binding"/>
    <property type="evidence" value="ECO:0007669"/>
    <property type="project" value="UniProtKB-KW"/>
</dbReference>
<sequence length="236" mass="26287">MRLDKFLSESTSLTRKEIKKLIKDGAVSVNGSVVKAPETKVSESDGIMLCGEAVSYKKHVYLVLNKPAGYVSATEDRRYKCVTELVPERYAHYGVFPVGRLDIDTEGLLILTNDGTFAHNVTSPKKDVKKRYFARLDRPAKQEDKAVFAAGMEFKDFIAKPAVLEITDDPCEVYAEISEGKYHQVKRMFERVGKTVLYLKRVSVGGLSLPEGSIPGDIYEADGKELEKTINICGKL</sequence>
<dbReference type="Proteomes" id="UP000824109">
    <property type="component" value="Unassembled WGS sequence"/>
</dbReference>
<dbReference type="PROSITE" id="PS01149">
    <property type="entry name" value="PSI_RSU"/>
    <property type="match status" value="1"/>
</dbReference>
<dbReference type="InterPro" id="IPR020094">
    <property type="entry name" value="TruA/RsuA/RluB/E/F_N"/>
</dbReference>
<evidence type="ECO:0000256" key="2">
    <source>
        <dbReference type="ARBA" id="ARBA00022884"/>
    </source>
</evidence>
<dbReference type="InterPro" id="IPR036986">
    <property type="entry name" value="S4_RNA-bd_sf"/>
</dbReference>
<comment type="caution">
    <text evidence="7">The sequence shown here is derived from an EMBL/GenBank/DDBJ whole genome shotgun (WGS) entry which is preliminary data.</text>
</comment>
<dbReference type="Gene3D" id="3.30.70.1560">
    <property type="entry name" value="Alpha-L RNA-binding motif"/>
    <property type="match status" value="1"/>
</dbReference>
<protein>
    <recommendedName>
        <fullName evidence="5">Pseudouridine synthase</fullName>
        <ecNumber evidence="5">5.4.99.-</ecNumber>
    </recommendedName>
</protein>
<dbReference type="EC" id="5.4.99.-" evidence="5"/>
<evidence type="ECO:0000259" key="6">
    <source>
        <dbReference type="SMART" id="SM00363"/>
    </source>
</evidence>
<dbReference type="EMBL" id="DVNB01000003">
    <property type="protein sequence ID" value="HIU56250.1"/>
    <property type="molecule type" value="Genomic_DNA"/>
</dbReference>
<comment type="similarity">
    <text evidence="1 5">Belongs to the pseudouridine synthase RsuA family.</text>
</comment>
<dbReference type="InterPro" id="IPR050343">
    <property type="entry name" value="RsuA_PseudoU_synthase"/>
</dbReference>
<reference evidence="7" key="2">
    <citation type="journal article" date="2021" name="PeerJ">
        <title>Extensive microbial diversity within the chicken gut microbiome revealed by metagenomics and culture.</title>
        <authorList>
            <person name="Gilroy R."/>
            <person name="Ravi A."/>
            <person name="Getino M."/>
            <person name="Pursley I."/>
            <person name="Horton D.L."/>
            <person name="Alikhan N.F."/>
            <person name="Baker D."/>
            <person name="Gharbi K."/>
            <person name="Hall N."/>
            <person name="Watson M."/>
            <person name="Adriaenssens E.M."/>
            <person name="Foster-Nyarko E."/>
            <person name="Jarju S."/>
            <person name="Secka A."/>
            <person name="Antonio M."/>
            <person name="Oren A."/>
            <person name="Chaudhuri R.R."/>
            <person name="La Ragione R."/>
            <person name="Hildebrand F."/>
            <person name="Pallen M.J."/>
        </authorList>
    </citation>
    <scope>NUCLEOTIDE SEQUENCE</scope>
    <source>
        <strain evidence="7">USAMLcec3-3695</strain>
    </source>
</reference>
<dbReference type="PROSITE" id="PS50889">
    <property type="entry name" value="S4"/>
    <property type="match status" value="1"/>
</dbReference>
<name>A0A9D1M9V5_9FIRM</name>
<reference evidence="7" key="1">
    <citation type="submission" date="2020-10" db="EMBL/GenBank/DDBJ databases">
        <authorList>
            <person name="Gilroy R."/>
        </authorList>
    </citation>
    <scope>NUCLEOTIDE SEQUENCE</scope>
    <source>
        <strain evidence="7">USAMLcec3-3695</strain>
    </source>
</reference>
<dbReference type="FunFam" id="3.10.290.10:FF:000003">
    <property type="entry name" value="Pseudouridine synthase"/>
    <property type="match status" value="1"/>
</dbReference>
<dbReference type="GO" id="GO:0000455">
    <property type="term" value="P:enzyme-directed rRNA pseudouridine synthesis"/>
    <property type="evidence" value="ECO:0007669"/>
    <property type="project" value="UniProtKB-ARBA"/>
</dbReference>
<feature type="domain" description="RNA-binding S4" evidence="6">
    <location>
        <begin position="1"/>
        <end position="68"/>
    </location>
</feature>
<dbReference type="InterPro" id="IPR000748">
    <property type="entry name" value="PsdUridine_synth_RsuA/RluB/E/F"/>
</dbReference>
<gene>
    <name evidence="7" type="ORF">IAA61_00390</name>
</gene>
<keyword evidence="3 5" id="KW-0413">Isomerase</keyword>
<dbReference type="SUPFAM" id="SSF55174">
    <property type="entry name" value="Alpha-L RNA-binding motif"/>
    <property type="match status" value="1"/>
</dbReference>
<keyword evidence="2 4" id="KW-0694">RNA-binding</keyword>
<dbReference type="GO" id="GO:0120159">
    <property type="term" value="F:rRNA pseudouridine synthase activity"/>
    <property type="evidence" value="ECO:0007669"/>
    <property type="project" value="UniProtKB-ARBA"/>
</dbReference>
<evidence type="ECO:0000313" key="7">
    <source>
        <dbReference type="EMBL" id="HIU56250.1"/>
    </source>
</evidence>
<evidence type="ECO:0000313" key="8">
    <source>
        <dbReference type="Proteomes" id="UP000824109"/>
    </source>
</evidence>
<dbReference type="PANTHER" id="PTHR47683:SF4">
    <property type="entry name" value="PSEUDOURIDINE SYNTHASE"/>
    <property type="match status" value="1"/>
</dbReference>
<dbReference type="CDD" id="cd00165">
    <property type="entry name" value="S4"/>
    <property type="match status" value="1"/>
</dbReference>
<organism evidence="7 8">
    <name type="scientific">Candidatus Ornithomonoglobus merdipullorum</name>
    <dbReference type="NCBI Taxonomy" id="2840895"/>
    <lineage>
        <taxon>Bacteria</taxon>
        <taxon>Bacillati</taxon>
        <taxon>Bacillota</taxon>
        <taxon>Clostridia</taxon>
        <taxon>Candidatus Ornithomonoglobus</taxon>
    </lineage>
</organism>
<dbReference type="Pfam" id="PF00849">
    <property type="entry name" value="PseudoU_synth_2"/>
    <property type="match status" value="1"/>
</dbReference>
<dbReference type="InterPro" id="IPR018496">
    <property type="entry name" value="PsdUridine_synth_RsuA/RluB_CS"/>
</dbReference>
<dbReference type="InterPro" id="IPR006145">
    <property type="entry name" value="PsdUridine_synth_RsuA/RluA"/>
</dbReference>
<evidence type="ECO:0000256" key="3">
    <source>
        <dbReference type="ARBA" id="ARBA00023235"/>
    </source>
</evidence>
<dbReference type="NCBIfam" id="TIGR00093">
    <property type="entry name" value="pseudouridine synthase"/>
    <property type="match status" value="1"/>
</dbReference>
<accession>A0A9D1M9V5</accession>
<proteinExistence type="inferred from homology"/>
<dbReference type="Gene3D" id="3.10.290.10">
    <property type="entry name" value="RNA-binding S4 domain"/>
    <property type="match status" value="1"/>
</dbReference>
<dbReference type="SMART" id="SM00363">
    <property type="entry name" value="S4"/>
    <property type="match status" value="1"/>
</dbReference>
<dbReference type="InterPro" id="IPR020103">
    <property type="entry name" value="PsdUridine_synth_cat_dom_sf"/>
</dbReference>
<dbReference type="CDD" id="cd02553">
    <property type="entry name" value="PseudoU_synth_RsuA"/>
    <property type="match status" value="1"/>
</dbReference>
<dbReference type="InterPro" id="IPR002942">
    <property type="entry name" value="S4_RNA-bd"/>
</dbReference>
<evidence type="ECO:0000256" key="1">
    <source>
        <dbReference type="ARBA" id="ARBA00008348"/>
    </source>
</evidence>
<dbReference type="Gene3D" id="3.30.70.580">
    <property type="entry name" value="Pseudouridine synthase I, catalytic domain, N-terminal subdomain"/>
    <property type="match status" value="1"/>
</dbReference>
<dbReference type="InterPro" id="IPR042092">
    <property type="entry name" value="PsdUridine_s_RsuA/RluB/E/F_cat"/>
</dbReference>
<evidence type="ECO:0000256" key="5">
    <source>
        <dbReference type="RuleBase" id="RU003887"/>
    </source>
</evidence>